<organism evidence="6 7">
    <name type="scientific">Salipiger thiooxidans</name>
    <dbReference type="NCBI Taxonomy" id="282683"/>
    <lineage>
        <taxon>Bacteria</taxon>
        <taxon>Pseudomonadati</taxon>
        <taxon>Pseudomonadota</taxon>
        <taxon>Alphaproteobacteria</taxon>
        <taxon>Rhodobacterales</taxon>
        <taxon>Roseobacteraceae</taxon>
        <taxon>Salipiger</taxon>
    </lineage>
</organism>
<protein>
    <submittedName>
        <fullName evidence="6">DNA-binding transcriptional regulator, LysR family</fullName>
    </submittedName>
</protein>
<evidence type="ECO:0000256" key="2">
    <source>
        <dbReference type="ARBA" id="ARBA00023015"/>
    </source>
</evidence>
<dbReference type="InterPro" id="IPR000847">
    <property type="entry name" value="LysR_HTH_N"/>
</dbReference>
<dbReference type="SUPFAM" id="SSF53850">
    <property type="entry name" value="Periplasmic binding protein-like II"/>
    <property type="match status" value="1"/>
</dbReference>
<dbReference type="CDD" id="cd08422">
    <property type="entry name" value="PBP2_CrgA_like"/>
    <property type="match status" value="1"/>
</dbReference>
<keyword evidence="7" id="KW-1185">Reference proteome</keyword>
<dbReference type="GO" id="GO:0003677">
    <property type="term" value="F:DNA binding"/>
    <property type="evidence" value="ECO:0007669"/>
    <property type="project" value="UniProtKB-KW"/>
</dbReference>
<dbReference type="STRING" id="282683.SAMN04488105_1215"/>
<reference evidence="7" key="1">
    <citation type="submission" date="2016-10" db="EMBL/GenBank/DDBJ databases">
        <authorList>
            <person name="Varghese N."/>
            <person name="Submissions S."/>
        </authorList>
    </citation>
    <scope>NUCLEOTIDE SEQUENCE [LARGE SCALE GENOMIC DNA]</scope>
    <source>
        <strain evidence="7">DSM 10146</strain>
    </source>
</reference>
<accession>A0A1G7L0N3</accession>
<evidence type="ECO:0000256" key="4">
    <source>
        <dbReference type="ARBA" id="ARBA00023163"/>
    </source>
</evidence>
<dbReference type="InterPro" id="IPR058163">
    <property type="entry name" value="LysR-type_TF_proteobact-type"/>
</dbReference>
<dbReference type="AlphaFoldDB" id="A0A1G7L0N3"/>
<proteinExistence type="inferred from homology"/>
<dbReference type="PANTHER" id="PTHR30537:SF5">
    <property type="entry name" value="HTH-TYPE TRANSCRIPTIONAL ACTIVATOR TTDR-RELATED"/>
    <property type="match status" value="1"/>
</dbReference>
<dbReference type="RefSeq" id="WP_089963309.1">
    <property type="nucleotide sequence ID" value="NZ_FNAV01000021.1"/>
</dbReference>
<keyword evidence="2" id="KW-0805">Transcription regulation</keyword>
<dbReference type="InterPro" id="IPR036388">
    <property type="entry name" value="WH-like_DNA-bd_sf"/>
</dbReference>
<evidence type="ECO:0000256" key="1">
    <source>
        <dbReference type="ARBA" id="ARBA00009437"/>
    </source>
</evidence>
<dbReference type="Gene3D" id="3.40.190.290">
    <property type="match status" value="1"/>
</dbReference>
<dbReference type="InterPro" id="IPR005119">
    <property type="entry name" value="LysR_subst-bd"/>
</dbReference>
<dbReference type="GO" id="GO:0003700">
    <property type="term" value="F:DNA-binding transcription factor activity"/>
    <property type="evidence" value="ECO:0007669"/>
    <property type="project" value="InterPro"/>
</dbReference>
<dbReference type="Pfam" id="PF00126">
    <property type="entry name" value="HTH_1"/>
    <property type="match status" value="1"/>
</dbReference>
<dbReference type="Proteomes" id="UP000198994">
    <property type="component" value="Unassembled WGS sequence"/>
</dbReference>
<dbReference type="Gene3D" id="1.10.10.10">
    <property type="entry name" value="Winged helix-like DNA-binding domain superfamily/Winged helix DNA-binding domain"/>
    <property type="match status" value="1"/>
</dbReference>
<sequence>MSQDGDLAIFHAILDAGSFAGAARHLGVTPSAISKRIAQMEGRLGAPLFVRTTRRMTLTEAGQTYAARTKDLLTQLSAAEDEIAEGIGAIRGTIRLTSSIALGRRHVLPIVLDFSEAYPDVAVDLTLTDALVDLIEDGYDLAVRSAALPDSGLISRRLAGNRRIICAAPGYLARHGAPTLPHDLAGHACLTLNMRGPFNAWRLGDDWDRPLELGRGFSCNSLDALHAACLRGLGIARLPSFLVAEDIANGRLVALFDDVEGPAERSTISLLHPYTTVVPRRVRLLADALVEGFRHQV</sequence>
<comment type="similarity">
    <text evidence="1">Belongs to the LysR transcriptional regulatory family.</text>
</comment>
<dbReference type="EMBL" id="FNAV01000021">
    <property type="protein sequence ID" value="SDF43048.1"/>
    <property type="molecule type" value="Genomic_DNA"/>
</dbReference>
<feature type="domain" description="HTH lysR-type" evidence="5">
    <location>
        <begin position="1"/>
        <end position="59"/>
    </location>
</feature>
<dbReference type="Pfam" id="PF03466">
    <property type="entry name" value="LysR_substrate"/>
    <property type="match status" value="1"/>
</dbReference>
<dbReference type="SUPFAM" id="SSF46785">
    <property type="entry name" value="Winged helix' DNA-binding domain"/>
    <property type="match status" value="1"/>
</dbReference>
<evidence type="ECO:0000259" key="5">
    <source>
        <dbReference type="PROSITE" id="PS50931"/>
    </source>
</evidence>
<dbReference type="FunFam" id="1.10.10.10:FF:000001">
    <property type="entry name" value="LysR family transcriptional regulator"/>
    <property type="match status" value="1"/>
</dbReference>
<dbReference type="PANTHER" id="PTHR30537">
    <property type="entry name" value="HTH-TYPE TRANSCRIPTIONAL REGULATOR"/>
    <property type="match status" value="1"/>
</dbReference>
<evidence type="ECO:0000313" key="7">
    <source>
        <dbReference type="Proteomes" id="UP000198994"/>
    </source>
</evidence>
<dbReference type="OrthoDB" id="9813056at2"/>
<dbReference type="InterPro" id="IPR036390">
    <property type="entry name" value="WH_DNA-bd_sf"/>
</dbReference>
<evidence type="ECO:0000256" key="3">
    <source>
        <dbReference type="ARBA" id="ARBA00023125"/>
    </source>
</evidence>
<name>A0A1G7L0N3_9RHOB</name>
<dbReference type="PROSITE" id="PS50931">
    <property type="entry name" value="HTH_LYSR"/>
    <property type="match status" value="1"/>
</dbReference>
<keyword evidence="4" id="KW-0804">Transcription</keyword>
<gene>
    <name evidence="6" type="ORF">SAMN04488105_1215</name>
</gene>
<evidence type="ECO:0000313" key="6">
    <source>
        <dbReference type="EMBL" id="SDF43048.1"/>
    </source>
</evidence>
<keyword evidence="3 6" id="KW-0238">DNA-binding</keyword>